<name>A0ABR2RAN5_9ROSI</name>
<sequence>MRAFPFPVLLVSPRLGCFSISIFRLSAPSVVGRVSHLPLAEFYFTKIFQFRFILSGLSDIDDTYMLVVMCFDGDLNALLQFTDMLLCPRRDMQLKMIELLALFLSGPL</sequence>
<gene>
    <name evidence="1" type="ORF">V6N11_036509</name>
</gene>
<protein>
    <recommendedName>
        <fullName evidence="3">Secreted protein</fullName>
    </recommendedName>
</protein>
<proteinExistence type="predicted"/>
<dbReference type="Proteomes" id="UP001396334">
    <property type="component" value="Unassembled WGS sequence"/>
</dbReference>
<evidence type="ECO:0000313" key="1">
    <source>
        <dbReference type="EMBL" id="KAK9009989.1"/>
    </source>
</evidence>
<reference evidence="1 2" key="1">
    <citation type="journal article" date="2024" name="G3 (Bethesda)">
        <title>Genome assembly of Hibiscus sabdariffa L. provides insights into metabolisms of medicinal natural products.</title>
        <authorList>
            <person name="Kim T."/>
        </authorList>
    </citation>
    <scope>NUCLEOTIDE SEQUENCE [LARGE SCALE GENOMIC DNA]</scope>
    <source>
        <strain evidence="1">TK-2024</strain>
        <tissue evidence="1">Old leaves</tissue>
    </source>
</reference>
<evidence type="ECO:0000313" key="2">
    <source>
        <dbReference type="Proteomes" id="UP001396334"/>
    </source>
</evidence>
<organism evidence="1 2">
    <name type="scientific">Hibiscus sabdariffa</name>
    <name type="common">roselle</name>
    <dbReference type="NCBI Taxonomy" id="183260"/>
    <lineage>
        <taxon>Eukaryota</taxon>
        <taxon>Viridiplantae</taxon>
        <taxon>Streptophyta</taxon>
        <taxon>Embryophyta</taxon>
        <taxon>Tracheophyta</taxon>
        <taxon>Spermatophyta</taxon>
        <taxon>Magnoliopsida</taxon>
        <taxon>eudicotyledons</taxon>
        <taxon>Gunneridae</taxon>
        <taxon>Pentapetalae</taxon>
        <taxon>rosids</taxon>
        <taxon>malvids</taxon>
        <taxon>Malvales</taxon>
        <taxon>Malvaceae</taxon>
        <taxon>Malvoideae</taxon>
        <taxon>Hibiscus</taxon>
    </lineage>
</organism>
<evidence type="ECO:0008006" key="3">
    <source>
        <dbReference type="Google" id="ProtNLM"/>
    </source>
</evidence>
<accession>A0ABR2RAN5</accession>
<dbReference type="EMBL" id="JBBPBN010000024">
    <property type="protein sequence ID" value="KAK9009989.1"/>
    <property type="molecule type" value="Genomic_DNA"/>
</dbReference>
<comment type="caution">
    <text evidence="1">The sequence shown here is derived from an EMBL/GenBank/DDBJ whole genome shotgun (WGS) entry which is preliminary data.</text>
</comment>
<keyword evidence="2" id="KW-1185">Reference proteome</keyword>